<comment type="caution">
    <text evidence="1">The sequence shown here is derived from an EMBL/GenBank/DDBJ whole genome shotgun (WGS) entry which is preliminary data.</text>
</comment>
<name>A0A837IU01_9LACO</name>
<accession>A0A837IU01</accession>
<sequence>MFMGEHEEEAVEYMKEKNHEGMIYGIIKRFGISRYSSSYDDYVVLGMILFVKGYVELMNRDPDAEENRINAYLYQKIKWGILDELRRKKREEEHRTDVVDETSNDYFAKLPDNDVDAETLVTIRDQLSELFRRCNDFEREYLEYKLKGYTEMEISRHLKQTHTKVYRARNNIRRMACEIFDKK</sequence>
<evidence type="ECO:0008006" key="3">
    <source>
        <dbReference type="Google" id="ProtNLM"/>
    </source>
</evidence>
<dbReference type="EMBL" id="JHAJ01000069">
    <property type="protein sequence ID" value="KLA46275.1"/>
    <property type="molecule type" value="Genomic_DNA"/>
</dbReference>
<reference evidence="1 2" key="1">
    <citation type="journal article" date="2015" name="BMC Microbiol.">
        <title>Lactobacillus ruminis strains cluster according to their mammalian gut source.</title>
        <authorList>
            <person name="O' Donnell M.M."/>
            <person name="Harris H.M."/>
            <person name="Lynch D.B."/>
            <person name="Ross R.P."/>
            <person name="O'Toole P.W."/>
        </authorList>
    </citation>
    <scope>NUCLEOTIDE SEQUENCE [LARGE SCALE GENOMIC DNA]</scope>
    <source>
        <strain evidence="1 2">ATCC 27780</strain>
    </source>
</reference>
<evidence type="ECO:0000313" key="1">
    <source>
        <dbReference type="EMBL" id="KLA46275.1"/>
    </source>
</evidence>
<proteinExistence type="predicted"/>
<organism evidence="1 2">
    <name type="scientific">Ligilactobacillus ruminis</name>
    <dbReference type="NCBI Taxonomy" id="1623"/>
    <lineage>
        <taxon>Bacteria</taxon>
        <taxon>Bacillati</taxon>
        <taxon>Bacillota</taxon>
        <taxon>Bacilli</taxon>
        <taxon>Lactobacillales</taxon>
        <taxon>Lactobacillaceae</taxon>
        <taxon>Ligilactobacillus</taxon>
    </lineage>
</organism>
<evidence type="ECO:0000313" key="2">
    <source>
        <dbReference type="Proteomes" id="UP000035618"/>
    </source>
</evidence>
<dbReference type="Proteomes" id="UP000035618">
    <property type="component" value="Unassembled WGS sequence"/>
</dbReference>
<protein>
    <recommendedName>
        <fullName evidence="3">Sigma-70 family RNA polymerase sigma factor</fullName>
    </recommendedName>
</protein>
<dbReference type="AlphaFoldDB" id="A0A837IU01"/>
<gene>
    <name evidence="1" type="ORF">LRB_360</name>
</gene>